<proteinExistence type="predicted"/>
<organism evidence="1 2">
    <name type="scientific">Propionigenium maris DSM 9537</name>
    <dbReference type="NCBI Taxonomy" id="1123000"/>
    <lineage>
        <taxon>Bacteria</taxon>
        <taxon>Fusobacteriati</taxon>
        <taxon>Fusobacteriota</taxon>
        <taxon>Fusobacteriia</taxon>
        <taxon>Fusobacteriales</taxon>
        <taxon>Fusobacteriaceae</taxon>
        <taxon>Propionigenium</taxon>
    </lineage>
</organism>
<dbReference type="Proteomes" id="UP001144471">
    <property type="component" value="Unassembled WGS sequence"/>
</dbReference>
<evidence type="ECO:0008006" key="3">
    <source>
        <dbReference type="Google" id="ProtNLM"/>
    </source>
</evidence>
<protein>
    <recommendedName>
        <fullName evidence="3">Bacteriophage lambda head decoration protein D</fullName>
    </recommendedName>
</protein>
<keyword evidence="2" id="KW-1185">Reference proteome</keyword>
<reference evidence="1" key="1">
    <citation type="submission" date="2022-12" db="EMBL/GenBank/DDBJ databases">
        <title>Reference genome sequencing for broad-spectrum identification of bacterial and archaeal isolates by mass spectrometry.</title>
        <authorList>
            <person name="Sekiguchi Y."/>
            <person name="Tourlousse D.M."/>
        </authorList>
    </citation>
    <scope>NUCLEOTIDE SEQUENCE</scope>
    <source>
        <strain evidence="1">10succ1</strain>
    </source>
</reference>
<evidence type="ECO:0000313" key="2">
    <source>
        <dbReference type="Proteomes" id="UP001144471"/>
    </source>
</evidence>
<evidence type="ECO:0000313" key="1">
    <source>
        <dbReference type="EMBL" id="GLI54744.1"/>
    </source>
</evidence>
<sequence length="108" mass="11815">MKTIINPDGLIWGIQVYPLTQEITLAPGTYKRGDALGVVNGKHGLIGEIGFDATTFNAVLCADMTAVEDVPVMAYVNGQFQGSKMRVKEGFDIETLKPEARKLQIFIK</sequence>
<dbReference type="AlphaFoldDB" id="A0A9W6GGB8"/>
<comment type="caution">
    <text evidence="1">The sequence shown here is derived from an EMBL/GenBank/DDBJ whole genome shotgun (WGS) entry which is preliminary data.</text>
</comment>
<gene>
    <name evidence="1" type="ORF">PM10SUCC1_02590</name>
</gene>
<accession>A0A9W6GGB8</accession>
<dbReference type="RefSeq" id="WP_281832719.1">
    <property type="nucleotide sequence ID" value="NZ_BSDY01000001.1"/>
</dbReference>
<dbReference type="EMBL" id="BSDY01000001">
    <property type="protein sequence ID" value="GLI54744.1"/>
    <property type="molecule type" value="Genomic_DNA"/>
</dbReference>
<name>A0A9W6GGB8_9FUSO</name>